<dbReference type="InParanoid" id="A0A2I4D0N2"/>
<sequence>MDKDWEDGQERKKHQWVMNLQEDTETTVPGYQQNSTSERTIRVDEPKPTVNQKNASGTSQQLTSWAQRQKLRPKKNKTGQASAQIPEYQEQSVSPREPTPFTLLDNTDSHDQHGPTGLLSSSLSLRRSDSLMSEASGLTYWRLNECELYRQLPDSFDSGAFLLLHEASTSLSSSQEPRVSLREMYQNKQRDYKQTEWEESAASSPSSPQMMTLDLAANMQQSDQTSGFTSPSHFSSPSCPAQVHLYSQARTSLTPDSMVEGSPKTGNTDCISDTSSVSAAGPLPTKMQTLRTAQELLSTTRDKTQLSHSTSQQNRANVPLNSEENRSRTHTTTLKPCLVSGTSLQPAVSSQMESSTSLEDPVILSLLRQNLREKHSRHVADLKAYYESEIQHLRGKLKVLPQSLEENNRALAERCQDLEKALADTKSHIQELETTNTLLEKKLSEWPERYAVAGAAVSSLQQQLEESKRSGKEKDAVAAHLKTRIWQLERGVQKACREAEDKEARREREYNMMQDLLREHNCLKKEHEVVKNSLISTENKLVDANNHISELKRVIYKLESQVKQFDHENQARIRYTSHNNTQPTGAGFFHHPDLMLSPSKNKTEPDVTRRRSPCSLTEQINGGRKSPFLQTNQSIVHKRLSYSLSDGSSGTGSTVDAPLGGNWRCASPPECEQILPQVRLQEESSTQKEASQREGSSPLTPMMKALIELEETKATESRAPWVSQQRTTVGFVERKHKELIHKQEEHLQAKTDVVKPGGDVAGPEQRVLRAASPLTARRSLSPEGHRSSSLPPHRNIATVTPTKREMLLTTPSPKSSPKRCPTENYSTAFGHLMPREQYLLHRLDGEVDKRRHSFHSSSPRKRLQFTSAHKDDLQETESSGCGKSLDGTPQLGWEKQKDCIVPDLQDPSEDLGLLRPQSLSEAERLFDELTQEKLQIEAALSRMPAAGGRVSLQTRLDEVAFEKRLERLNHDLGSLRMTLKRFHVLRSSVNT</sequence>
<protein>
    <submittedName>
        <fullName evidence="4">M-phase phosphoprotein 9</fullName>
    </submittedName>
</protein>
<dbReference type="STRING" id="52670.A0A2I4D0N2"/>
<dbReference type="GO" id="GO:0005814">
    <property type="term" value="C:centriole"/>
    <property type="evidence" value="ECO:0007669"/>
    <property type="project" value="TreeGrafter"/>
</dbReference>
<feature type="compositionally biased region" description="Basic residues" evidence="2">
    <location>
        <begin position="850"/>
        <end position="863"/>
    </location>
</feature>
<feature type="region of interest" description="Disordered" evidence="2">
    <location>
        <begin position="775"/>
        <end position="796"/>
    </location>
</feature>
<feature type="coiled-coil region" evidence="1">
    <location>
        <begin position="499"/>
        <end position="561"/>
    </location>
</feature>
<feature type="region of interest" description="Disordered" evidence="2">
    <location>
        <begin position="850"/>
        <end position="889"/>
    </location>
</feature>
<feature type="region of interest" description="Disordered" evidence="2">
    <location>
        <begin position="1"/>
        <end position="121"/>
    </location>
</feature>
<dbReference type="KEGG" id="alim:106533875"/>
<evidence type="ECO:0000256" key="2">
    <source>
        <dbReference type="SAM" id="MobiDB-lite"/>
    </source>
</evidence>
<dbReference type="OrthoDB" id="6288856at2759"/>
<feature type="compositionally biased region" description="Polar residues" evidence="2">
    <location>
        <begin position="26"/>
        <end position="38"/>
    </location>
</feature>
<feature type="compositionally biased region" description="Basic and acidic residues" evidence="2">
    <location>
        <begin position="1"/>
        <end position="10"/>
    </location>
</feature>
<keyword evidence="3" id="KW-1185">Reference proteome</keyword>
<gene>
    <name evidence="4" type="primary">LOC106533875</name>
</gene>
<feature type="region of interest" description="Disordered" evidence="2">
    <location>
        <begin position="300"/>
        <end position="335"/>
    </location>
</feature>
<organism evidence="3 4">
    <name type="scientific">Austrofundulus limnaeus</name>
    <name type="common">Annual killifish</name>
    <dbReference type="NCBI Taxonomy" id="52670"/>
    <lineage>
        <taxon>Eukaryota</taxon>
        <taxon>Metazoa</taxon>
        <taxon>Chordata</taxon>
        <taxon>Craniata</taxon>
        <taxon>Vertebrata</taxon>
        <taxon>Euteleostomi</taxon>
        <taxon>Actinopterygii</taxon>
        <taxon>Neopterygii</taxon>
        <taxon>Teleostei</taxon>
        <taxon>Neoteleostei</taxon>
        <taxon>Acanthomorphata</taxon>
        <taxon>Ovalentaria</taxon>
        <taxon>Atherinomorphae</taxon>
        <taxon>Cyprinodontiformes</taxon>
        <taxon>Rivulidae</taxon>
        <taxon>Austrofundulus</taxon>
    </lineage>
</organism>
<feature type="compositionally biased region" description="Polar residues" evidence="2">
    <location>
        <begin position="306"/>
        <end position="322"/>
    </location>
</feature>
<feature type="region of interest" description="Disordered" evidence="2">
    <location>
        <begin position="186"/>
        <end position="208"/>
    </location>
</feature>
<dbReference type="PANTHER" id="PTHR14926">
    <property type="entry name" value="M-PHASE PHOSPHOPROTEIN 9"/>
    <property type="match status" value="1"/>
</dbReference>
<dbReference type="SUPFAM" id="SSF57997">
    <property type="entry name" value="Tropomyosin"/>
    <property type="match status" value="1"/>
</dbReference>
<dbReference type="GeneID" id="106533875"/>
<accession>A0A2I4D0N2</accession>
<reference evidence="4" key="1">
    <citation type="submission" date="2025-08" db="UniProtKB">
        <authorList>
            <consortium name="RefSeq"/>
        </authorList>
    </citation>
    <scope>IDENTIFICATION</scope>
</reference>
<feature type="compositionally biased region" description="Polar residues" evidence="2">
    <location>
        <begin position="49"/>
        <end position="67"/>
    </location>
</feature>
<dbReference type="Proteomes" id="UP000192220">
    <property type="component" value="Unplaced"/>
</dbReference>
<feature type="coiled-coil region" evidence="1">
    <location>
        <begin position="408"/>
        <end position="442"/>
    </location>
</feature>
<dbReference type="AlphaFoldDB" id="A0A2I4D0N2"/>
<feature type="compositionally biased region" description="Polar residues" evidence="2">
    <location>
        <begin position="78"/>
        <end position="94"/>
    </location>
</feature>
<dbReference type="InterPro" id="IPR026636">
    <property type="entry name" value="MPHOSPH9"/>
</dbReference>
<evidence type="ECO:0000256" key="1">
    <source>
        <dbReference type="SAM" id="Coils"/>
    </source>
</evidence>
<feature type="region of interest" description="Disordered" evidence="2">
    <location>
        <begin position="577"/>
        <end position="627"/>
    </location>
</feature>
<keyword evidence="1" id="KW-0175">Coiled coil</keyword>
<name>A0A2I4D0N2_AUSLI</name>
<feature type="compositionally biased region" description="Basic and acidic residues" evidence="2">
    <location>
        <begin position="680"/>
        <end position="692"/>
    </location>
</feature>
<dbReference type="RefSeq" id="XP_013885789.1">
    <property type="nucleotide sequence ID" value="XM_014030335.1"/>
</dbReference>
<evidence type="ECO:0000313" key="4">
    <source>
        <dbReference type="RefSeq" id="XP_013885789.1"/>
    </source>
</evidence>
<proteinExistence type="predicted"/>
<evidence type="ECO:0000313" key="3">
    <source>
        <dbReference type="Proteomes" id="UP000192220"/>
    </source>
</evidence>
<feature type="region of interest" description="Disordered" evidence="2">
    <location>
        <begin position="680"/>
        <end position="700"/>
    </location>
</feature>
<feature type="region of interest" description="Disordered" evidence="2">
    <location>
        <begin position="254"/>
        <end position="282"/>
    </location>
</feature>
<feature type="compositionally biased region" description="Polar residues" evidence="2">
    <location>
        <begin position="264"/>
        <end position="278"/>
    </location>
</feature>
<dbReference type="PANTHER" id="PTHR14926:SF1">
    <property type="entry name" value="M-PHASE PHOSPHOPROTEIN 9"/>
    <property type="match status" value="1"/>
</dbReference>